<dbReference type="EMBL" id="CAJNOG010006877">
    <property type="protein sequence ID" value="CAF1562700.1"/>
    <property type="molecule type" value="Genomic_DNA"/>
</dbReference>
<comment type="caution">
    <text evidence="1">The sequence shown here is derived from an EMBL/GenBank/DDBJ whole genome shotgun (WGS) entry which is preliminary data.</text>
</comment>
<evidence type="ECO:0000313" key="1">
    <source>
        <dbReference type="EMBL" id="CAF1562700.1"/>
    </source>
</evidence>
<sequence length="30" mass="3226">DDESIHDVAFHSSKPYMASVGADSIAKIYA</sequence>
<accession>A0A815XUG6</accession>
<gene>
    <name evidence="1" type="ORF">JYZ213_LOCUS46969</name>
</gene>
<reference evidence="1" key="1">
    <citation type="submission" date="2021-02" db="EMBL/GenBank/DDBJ databases">
        <authorList>
            <person name="Nowell W R."/>
        </authorList>
    </citation>
    <scope>NUCLEOTIDE SEQUENCE</scope>
</reference>
<proteinExistence type="predicted"/>
<dbReference type="AlphaFoldDB" id="A0A815XUG6"/>
<protein>
    <submittedName>
        <fullName evidence="1">Uncharacterized protein</fullName>
    </submittedName>
</protein>
<evidence type="ECO:0000313" key="2">
    <source>
        <dbReference type="Proteomes" id="UP000663845"/>
    </source>
</evidence>
<dbReference type="Proteomes" id="UP000663845">
    <property type="component" value="Unassembled WGS sequence"/>
</dbReference>
<name>A0A815XUG6_9BILA</name>
<organism evidence="1 2">
    <name type="scientific">Adineta steineri</name>
    <dbReference type="NCBI Taxonomy" id="433720"/>
    <lineage>
        <taxon>Eukaryota</taxon>
        <taxon>Metazoa</taxon>
        <taxon>Spiralia</taxon>
        <taxon>Gnathifera</taxon>
        <taxon>Rotifera</taxon>
        <taxon>Eurotatoria</taxon>
        <taxon>Bdelloidea</taxon>
        <taxon>Adinetida</taxon>
        <taxon>Adinetidae</taxon>
        <taxon>Adineta</taxon>
    </lineage>
</organism>
<feature type="non-terminal residue" evidence="1">
    <location>
        <position position="1"/>
    </location>
</feature>